<organism evidence="3 4">
    <name type="scientific">Ancylobacter defluvii</name>
    <dbReference type="NCBI Taxonomy" id="1282440"/>
    <lineage>
        <taxon>Bacteria</taxon>
        <taxon>Pseudomonadati</taxon>
        <taxon>Pseudomonadota</taxon>
        <taxon>Alphaproteobacteria</taxon>
        <taxon>Hyphomicrobiales</taxon>
        <taxon>Xanthobacteraceae</taxon>
        <taxon>Ancylobacter</taxon>
    </lineage>
</organism>
<keyword evidence="2" id="KW-0812">Transmembrane</keyword>
<evidence type="ECO:0000256" key="1">
    <source>
        <dbReference type="SAM" id="MobiDB-lite"/>
    </source>
</evidence>
<evidence type="ECO:0000313" key="3">
    <source>
        <dbReference type="EMBL" id="GLK82941.1"/>
    </source>
</evidence>
<comment type="caution">
    <text evidence="3">The sequence shown here is derived from an EMBL/GenBank/DDBJ whole genome shotgun (WGS) entry which is preliminary data.</text>
</comment>
<protein>
    <recommendedName>
        <fullName evidence="5">Lipopolysaccharide export system protein LptC</fullName>
    </recommendedName>
</protein>
<sequence length="239" mass="26072">MAPQPRRAVVASQRFREAASHSRWVRLFRRGMPVLVLLCAAIIGGLAWLDPFRLPVNLPVELGRASLSGSRIKMEFPKLNGFTDDNRGYNLTAESASQDLTTPNRIDLDMINARIELAEQGWAKLTARIGSYDTKTQDIHLGEGITFATNAGYAGKLQDAAISMREGRLVSDNPVELTSTDARLTADRMEVTQKDARALFTGNVSLVFKLPQDKAEARPASTAVALDPASVPRATQAIP</sequence>
<dbReference type="AlphaFoldDB" id="A0A9W6JUN2"/>
<dbReference type="RefSeq" id="WP_213365380.1">
    <property type="nucleotide sequence ID" value="NZ_BSFM01000005.1"/>
</dbReference>
<keyword evidence="2" id="KW-0472">Membrane</keyword>
<gene>
    <name evidence="3" type="ORF">GCM10017653_10100</name>
</gene>
<dbReference type="Pfam" id="PF06835">
    <property type="entry name" value="LptC"/>
    <property type="match status" value="1"/>
</dbReference>
<feature type="region of interest" description="Disordered" evidence="1">
    <location>
        <begin position="218"/>
        <end position="239"/>
    </location>
</feature>
<name>A0A9W6JUN2_9HYPH</name>
<evidence type="ECO:0000313" key="4">
    <source>
        <dbReference type="Proteomes" id="UP001143330"/>
    </source>
</evidence>
<keyword evidence="4" id="KW-1185">Reference proteome</keyword>
<reference evidence="3" key="2">
    <citation type="submission" date="2023-01" db="EMBL/GenBank/DDBJ databases">
        <authorList>
            <person name="Sun Q."/>
            <person name="Evtushenko L."/>
        </authorList>
    </citation>
    <scope>NUCLEOTIDE SEQUENCE</scope>
    <source>
        <strain evidence="3">VKM B-2789</strain>
    </source>
</reference>
<accession>A0A9W6JUN2</accession>
<proteinExistence type="predicted"/>
<keyword evidence="2" id="KW-1133">Transmembrane helix</keyword>
<reference evidence="3" key="1">
    <citation type="journal article" date="2014" name="Int. J. Syst. Evol. Microbiol.">
        <title>Complete genome sequence of Corynebacterium casei LMG S-19264T (=DSM 44701T), isolated from a smear-ripened cheese.</title>
        <authorList>
            <consortium name="US DOE Joint Genome Institute (JGI-PGF)"/>
            <person name="Walter F."/>
            <person name="Albersmeier A."/>
            <person name="Kalinowski J."/>
            <person name="Ruckert C."/>
        </authorList>
    </citation>
    <scope>NUCLEOTIDE SEQUENCE</scope>
    <source>
        <strain evidence="3">VKM B-2789</strain>
    </source>
</reference>
<dbReference type="Proteomes" id="UP001143330">
    <property type="component" value="Unassembled WGS sequence"/>
</dbReference>
<evidence type="ECO:0000256" key="2">
    <source>
        <dbReference type="SAM" id="Phobius"/>
    </source>
</evidence>
<feature type="transmembrane region" description="Helical" evidence="2">
    <location>
        <begin position="31"/>
        <end position="49"/>
    </location>
</feature>
<dbReference type="InterPro" id="IPR010664">
    <property type="entry name" value="LipoPS_assembly_LptC-rel"/>
</dbReference>
<dbReference type="EMBL" id="BSFM01000005">
    <property type="protein sequence ID" value="GLK82941.1"/>
    <property type="molecule type" value="Genomic_DNA"/>
</dbReference>
<evidence type="ECO:0008006" key="5">
    <source>
        <dbReference type="Google" id="ProtNLM"/>
    </source>
</evidence>